<gene>
    <name evidence="1" type="ORF">CLUMA_CG018710</name>
</gene>
<keyword evidence="2" id="KW-1185">Reference proteome</keyword>
<sequence length="103" mass="11973">MENLDFVLDYLLLSRISLLQCLLFSHILNLLSTLNLESVSCCCNSLPPPTHSVLKRRFVSSRTPNFPQCRRVQNIFFLGSRARIIYNVMMTYNEELKVVGWMC</sequence>
<dbReference type="EMBL" id="CVRI01000065">
    <property type="protein sequence ID" value="CRL05678.1"/>
    <property type="molecule type" value="Genomic_DNA"/>
</dbReference>
<dbReference type="Proteomes" id="UP000183832">
    <property type="component" value="Unassembled WGS sequence"/>
</dbReference>
<evidence type="ECO:0000313" key="1">
    <source>
        <dbReference type="EMBL" id="CRL05678.1"/>
    </source>
</evidence>
<reference evidence="1 2" key="1">
    <citation type="submission" date="2015-04" db="EMBL/GenBank/DDBJ databases">
        <authorList>
            <person name="Syromyatnikov M.Y."/>
            <person name="Popov V.N."/>
        </authorList>
    </citation>
    <scope>NUCLEOTIDE SEQUENCE [LARGE SCALE GENOMIC DNA]</scope>
</reference>
<organism evidence="1 2">
    <name type="scientific">Clunio marinus</name>
    <dbReference type="NCBI Taxonomy" id="568069"/>
    <lineage>
        <taxon>Eukaryota</taxon>
        <taxon>Metazoa</taxon>
        <taxon>Ecdysozoa</taxon>
        <taxon>Arthropoda</taxon>
        <taxon>Hexapoda</taxon>
        <taxon>Insecta</taxon>
        <taxon>Pterygota</taxon>
        <taxon>Neoptera</taxon>
        <taxon>Endopterygota</taxon>
        <taxon>Diptera</taxon>
        <taxon>Nematocera</taxon>
        <taxon>Chironomoidea</taxon>
        <taxon>Chironomidae</taxon>
        <taxon>Clunio</taxon>
    </lineage>
</organism>
<proteinExistence type="predicted"/>
<name>A0A1J1J2K3_9DIPT</name>
<dbReference type="AlphaFoldDB" id="A0A1J1J2K3"/>
<evidence type="ECO:0000313" key="2">
    <source>
        <dbReference type="Proteomes" id="UP000183832"/>
    </source>
</evidence>
<accession>A0A1J1J2K3</accession>
<protein>
    <submittedName>
        <fullName evidence="1">CLUMA_CG018710, isoform A</fullName>
    </submittedName>
</protein>